<dbReference type="GO" id="GO:0008835">
    <property type="term" value="F:diaminohydroxyphosphoribosylaminopyrimidine deaminase activity"/>
    <property type="evidence" value="ECO:0007669"/>
    <property type="project" value="UniProtKB-EC"/>
</dbReference>
<comment type="cofactor">
    <cofactor evidence="12 15">
        <name>Zn(2+)</name>
        <dbReference type="ChEBI" id="CHEBI:29105"/>
    </cofactor>
    <text evidence="12 15">Binds 1 zinc ion.</text>
</comment>
<feature type="binding site" evidence="14">
    <location>
        <position position="232"/>
    </location>
    <ligand>
        <name>substrate</name>
    </ligand>
</feature>
<dbReference type="PANTHER" id="PTHR38011:SF7">
    <property type="entry name" value="2,5-DIAMINO-6-RIBOSYLAMINO-4(3H)-PYRIMIDINONE 5'-PHOSPHATE REDUCTASE"/>
    <property type="match status" value="1"/>
</dbReference>
<keyword evidence="6 12" id="KW-0686">Riboflavin biosynthesis</keyword>
<comment type="pathway">
    <text evidence="2 12">Cofactor biosynthesis; riboflavin biosynthesis; 5-amino-6-(D-ribitylamino)uracil from GTP: step 2/4.</text>
</comment>
<dbReference type="GO" id="GO:0008703">
    <property type="term" value="F:5-amino-6-(5-phosphoribosylamino)uracil reductase activity"/>
    <property type="evidence" value="ECO:0007669"/>
    <property type="project" value="UniProtKB-EC"/>
</dbReference>
<feature type="binding site" evidence="14">
    <location>
        <position position="228"/>
    </location>
    <ligand>
        <name>NADP(+)</name>
        <dbReference type="ChEBI" id="CHEBI:58349"/>
    </ligand>
</feature>
<comment type="similarity">
    <text evidence="5 12">In the C-terminal section; belongs to the HTP reductase family.</text>
</comment>
<feature type="domain" description="CMP/dCMP-type deaminase" evidence="16">
    <location>
        <begin position="27"/>
        <end position="152"/>
    </location>
</feature>
<evidence type="ECO:0000256" key="14">
    <source>
        <dbReference type="PIRSR" id="PIRSR006769-2"/>
    </source>
</evidence>
<dbReference type="InterPro" id="IPR016193">
    <property type="entry name" value="Cytidine_deaminase-like"/>
</dbReference>
<dbReference type="SUPFAM" id="SSF53597">
    <property type="entry name" value="Dihydrofolate reductase-like"/>
    <property type="match status" value="1"/>
</dbReference>
<feature type="binding site" evidence="15">
    <location>
        <position position="104"/>
    </location>
    <ligand>
        <name>Zn(2+)</name>
        <dbReference type="ChEBI" id="CHEBI:29105"/>
        <note>catalytic</note>
    </ligand>
</feature>
<dbReference type="PROSITE" id="PS00903">
    <property type="entry name" value="CYT_DCMP_DEAMINASES_1"/>
    <property type="match status" value="1"/>
</dbReference>
<dbReference type="NCBIfam" id="TIGR00326">
    <property type="entry name" value="eubact_ribD"/>
    <property type="match status" value="1"/>
</dbReference>
<dbReference type="Gene3D" id="3.40.140.10">
    <property type="entry name" value="Cytidine Deaminase, domain 2"/>
    <property type="match status" value="1"/>
</dbReference>
<comment type="function">
    <text evidence="1 12">Converts 2,5-diamino-6-(ribosylamino)-4(3h)-pyrimidinone 5'-phosphate into 5-amino-6-(ribosylamino)-2,4(1h,3h)-pyrimidinedione 5'-phosphate.</text>
</comment>
<evidence type="ECO:0000256" key="2">
    <source>
        <dbReference type="ARBA" id="ARBA00004882"/>
    </source>
</evidence>
<dbReference type="InterPro" id="IPR004794">
    <property type="entry name" value="Eubact_RibD"/>
</dbReference>
<evidence type="ECO:0000313" key="17">
    <source>
        <dbReference type="EMBL" id="MBK8573050.1"/>
    </source>
</evidence>
<evidence type="ECO:0000256" key="5">
    <source>
        <dbReference type="ARBA" id="ARBA00007417"/>
    </source>
</evidence>
<name>A0A936K7C9_9BACT</name>
<dbReference type="EC" id="3.5.4.26" evidence="12"/>
<evidence type="ECO:0000256" key="7">
    <source>
        <dbReference type="ARBA" id="ARBA00022723"/>
    </source>
</evidence>
<evidence type="ECO:0000256" key="9">
    <source>
        <dbReference type="ARBA" id="ARBA00022857"/>
    </source>
</evidence>
<reference evidence="17 18" key="1">
    <citation type="submission" date="2020-10" db="EMBL/GenBank/DDBJ databases">
        <title>Connecting structure to function with the recovery of over 1000 high-quality activated sludge metagenome-assembled genomes encoding full-length rRNA genes using long-read sequencing.</title>
        <authorList>
            <person name="Singleton C.M."/>
            <person name="Petriglieri F."/>
            <person name="Kristensen J.M."/>
            <person name="Kirkegaard R.H."/>
            <person name="Michaelsen T.Y."/>
            <person name="Andersen M.H."/>
            <person name="Karst S.M."/>
            <person name="Dueholm M.S."/>
            <person name="Nielsen P.H."/>
            <person name="Albertsen M."/>
        </authorList>
    </citation>
    <scope>NUCLEOTIDE SEQUENCE [LARGE SCALE GENOMIC DNA]</scope>
    <source>
        <strain evidence="17">OdNE_18-Q3-R46-58_MAXAC.008</strain>
    </source>
</reference>
<keyword evidence="9 12" id="KW-0521">NADP</keyword>
<dbReference type="InterPro" id="IPR002734">
    <property type="entry name" value="RibDG_C"/>
</dbReference>
<evidence type="ECO:0000256" key="12">
    <source>
        <dbReference type="PIRNR" id="PIRNR006769"/>
    </source>
</evidence>
<evidence type="ECO:0000256" key="4">
    <source>
        <dbReference type="ARBA" id="ARBA00005259"/>
    </source>
</evidence>
<dbReference type="GO" id="GO:0008270">
    <property type="term" value="F:zinc ion binding"/>
    <property type="evidence" value="ECO:0007669"/>
    <property type="project" value="InterPro"/>
</dbReference>
<organism evidence="17 18">
    <name type="scientific">Candidatus Geothrix odensensis</name>
    <dbReference type="NCBI Taxonomy" id="2954440"/>
    <lineage>
        <taxon>Bacteria</taxon>
        <taxon>Pseudomonadati</taxon>
        <taxon>Acidobacteriota</taxon>
        <taxon>Holophagae</taxon>
        <taxon>Holophagales</taxon>
        <taxon>Holophagaceae</taxon>
        <taxon>Geothrix</taxon>
    </lineage>
</organism>
<dbReference type="PANTHER" id="PTHR38011">
    <property type="entry name" value="DIHYDROFOLATE REDUCTASE FAMILY PROTEIN (AFU_ORTHOLOGUE AFUA_8G06820)"/>
    <property type="match status" value="1"/>
</dbReference>
<dbReference type="EC" id="1.1.1.193" evidence="12"/>
<comment type="catalytic activity">
    <reaction evidence="12">
        <text>2,5-diamino-6-hydroxy-4-(5-phosphoribosylamino)-pyrimidine + H2O + H(+) = 5-amino-6-(5-phospho-D-ribosylamino)uracil + NH4(+)</text>
        <dbReference type="Rhea" id="RHEA:21868"/>
        <dbReference type="ChEBI" id="CHEBI:15377"/>
        <dbReference type="ChEBI" id="CHEBI:15378"/>
        <dbReference type="ChEBI" id="CHEBI:28938"/>
        <dbReference type="ChEBI" id="CHEBI:58453"/>
        <dbReference type="ChEBI" id="CHEBI:58614"/>
        <dbReference type="EC" id="3.5.4.26"/>
    </reaction>
</comment>
<evidence type="ECO:0000313" key="18">
    <source>
        <dbReference type="Proteomes" id="UP000709959"/>
    </source>
</evidence>
<comment type="caution">
    <text evidence="17">The sequence shown here is derived from an EMBL/GenBank/DDBJ whole genome shotgun (WGS) entry which is preliminary data.</text>
</comment>
<dbReference type="AlphaFoldDB" id="A0A936K7C9"/>
<gene>
    <name evidence="17" type="primary">ribD</name>
    <name evidence="17" type="ORF">IPN91_10460</name>
</gene>
<dbReference type="InterPro" id="IPR024072">
    <property type="entry name" value="DHFR-like_dom_sf"/>
</dbReference>
<dbReference type="InterPro" id="IPR050765">
    <property type="entry name" value="Riboflavin_Biosynth_HTPR"/>
</dbReference>
<accession>A0A936K7C9</accession>
<comment type="pathway">
    <text evidence="3 12">Cofactor biosynthesis; riboflavin biosynthesis; 5-amino-6-(D-ribitylamino)uracil from GTP: step 3/4.</text>
</comment>
<dbReference type="PIRSF" id="PIRSF006769">
    <property type="entry name" value="RibD"/>
    <property type="match status" value="1"/>
</dbReference>
<evidence type="ECO:0000256" key="15">
    <source>
        <dbReference type="PIRSR" id="PIRSR006769-3"/>
    </source>
</evidence>
<evidence type="ECO:0000256" key="13">
    <source>
        <dbReference type="PIRSR" id="PIRSR006769-1"/>
    </source>
</evidence>
<feature type="binding site" evidence="15">
    <location>
        <position position="113"/>
    </location>
    <ligand>
        <name>Zn(2+)</name>
        <dbReference type="ChEBI" id="CHEBI:29105"/>
        <note>catalytic</note>
    </ligand>
</feature>
<comment type="similarity">
    <text evidence="4 12">In the N-terminal section; belongs to the cytidine and deoxycytidylate deaminase family.</text>
</comment>
<evidence type="ECO:0000256" key="11">
    <source>
        <dbReference type="ARBA" id="ARBA00023268"/>
    </source>
</evidence>
<comment type="catalytic activity">
    <reaction evidence="12">
        <text>5-amino-6-(5-phospho-D-ribitylamino)uracil + NADP(+) = 5-amino-6-(5-phospho-D-ribosylamino)uracil + NADPH + H(+)</text>
        <dbReference type="Rhea" id="RHEA:17845"/>
        <dbReference type="ChEBI" id="CHEBI:15378"/>
        <dbReference type="ChEBI" id="CHEBI:57783"/>
        <dbReference type="ChEBI" id="CHEBI:58349"/>
        <dbReference type="ChEBI" id="CHEBI:58421"/>
        <dbReference type="ChEBI" id="CHEBI:58453"/>
        <dbReference type="EC" id="1.1.1.193"/>
    </reaction>
</comment>
<proteinExistence type="inferred from homology"/>
<evidence type="ECO:0000259" key="16">
    <source>
        <dbReference type="PROSITE" id="PS51747"/>
    </source>
</evidence>
<evidence type="ECO:0000256" key="8">
    <source>
        <dbReference type="ARBA" id="ARBA00022833"/>
    </source>
</evidence>
<evidence type="ECO:0000256" key="6">
    <source>
        <dbReference type="ARBA" id="ARBA00022619"/>
    </source>
</evidence>
<keyword evidence="11" id="KW-0511">Multifunctional enzyme</keyword>
<dbReference type="SUPFAM" id="SSF53927">
    <property type="entry name" value="Cytidine deaminase-like"/>
    <property type="match status" value="1"/>
</dbReference>
<dbReference type="EMBL" id="JADKCH010000011">
    <property type="protein sequence ID" value="MBK8573050.1"/>
    <property type="molecule type" value="Genomic_DNA"/>
</dbReference>
<protein>
    <recommendedName>
        <fullName evidence="12">Riboflavin biosynthesis protein RibD</fullName>
    </recommendedName>
    <domain>
        <recommendedName>
            <fullName evidence="12">Diaminohydroxyphosphoribosylaminopyrimidine deaminase</fullName>
            <shortName evidence="12">DRAP deaminase</shortName>
            <ecNumber evidence="12">3.5.4.26</ecNumber>
        </recommendedName>
        <alternativeName>
            <fullName evidence="12">Riboflavin-specific deaminase</fullName>
        </alternativeName>
    </domain>
    <domain>
        <recommendedName>
            <fullName evidence="12">5-amino-6-(5-phosphoribosylamino)uracil reductase</fullName>
            <ecNumber evidence="12">1.1.1.193</ecNumber>
        </recommendedName>
        <alternativeName>
            <fullName evidence="12">HTP reductase</fullName>
        </alternativeName>
    </domain>
</protein>
<dbReference type="Pfam" id="PF01872">
    <property type="entry name" value="RibD_C"/>
    <property type="match status" value="1"/>
</dbReference>
<feature type="binding site" evidence="14">
    <location>
        <position position="235"/>
    </location>
    <ligand>
        <name>substrate</name>
    </ligand>
</feature>
<dbReference type="InterPro" id="IPR002125">
    <property type="entry name" value="CMP_dCMP_dom"/>
</dbReference>
<feature type="binding site" evidence="14">
    <location>
        <position position="183"/>
    </location>
    <ligand>
        <name>substrate</name>
    </ligand>
</feature>
<feature type="active site" description="Proton donor" evidence="13">
    <location>
        <position position="78"/>
    </location>
</feature>
<dbReference type="Pfam" id="PF00383">
    <property type="entry name" value="dCMP_cyt_deam_1"/>
    <property type="match status" value="1"/>
</dbReference>
<dbReference type="PROSITE" id="PS51747">
    <property type="entry name" value="CYT_DCMP_DEAMINASES_2"/>
    <property type="match status" value="1"/>
</dbReference>
<feature type="binding site" evidence="14">
    <location>
        <position position="318"/>
    </location>
    <ligand>
        <name>substrate</name>
    </ligand>
</feature>
<dbReference type="CDD" id="cd01284">
    <property type="entry name" value="Riboflavin_deaminase-reductase"/>
    <property type="match status" value="1"/>
</dbReference>
<dbReference type="Gene3D" id="3.40.430.10">
    <property type="entry name" value="Dihydrofolate Reductase, subunit A"/>
    <property type="match status" value="1"/>
</dbReference>
<evidence type="ECO:0000256" key="10">
    <source>
        <dbReference type="ARBA" id="ARBA00023002"/>
    </source>
</evidence>
<keyword evidence="8 12" id="KW-0862">Zinc</keyword>
<dbReference type="InterPro" id="IPR016192">
    <property type="entry name" value="APOBEC/CMP_deaminase_Zn-bd"/>
</dbReference>
<feature type="binding site" evidence="14">
    <location>
        <begin position="320"/>
        <end position="326"/>
    </location>
    <ligand>
        <name>NADP(+)</name>
        <dbReference type="ChEBI" id="CHEBI:58349"/>
    </ligand>
</feature>
<sequence length="375" mass="39407">MSEPALTRELAWALATGGPWPVPEALEGDARFMALAMQEGLKGVGLSSPNPPVGCVLVKGGRVLGAGVHTRAGDPHGEIMALRDAEARGEDPRGATAFVTLEPCCHQGRTGPCTQALIQAGVARVVVGVRDPNPRVDGGGLAILRAQGLAVEEGLLGEACARFHAPFFKLIRTGLPWVTLKLALGSDGALGPAGQTTPVTPPEVQRLAHALRRASEAIVVGRHTIEVDDPQLTDRWPAPTAPHRSFARVVMDEGGQLPAAARVWAPVAGQPAFRAVIGDPVPLRGVEDLHLPPDGRGCSLRHLLHELAARGVGRVLVEGGGTLAGAFLDLGLVDEFHRFQSAVPAGGTPVPLVLPESWRCRATGAWPSGRWEVWR</sequence>
<keyword evidence="12 17" id="KW-0378">Hydrolase</keyword>
<dbReference type="GO" id="GO:0009231">
    <property type="term" value="P:riboflavin biosynthetic process"/>
    <property type="evidence" value="ECO:0007669"/>
    <property type="project" value="UniProtKB-KW"/>
</dbReference>
<dbReference type="Proteomes" id="UP000709959">
    <property type="component" value="Unassembled WGS sequence"/>
</dbReference>
<evidence type="ECO:0000256" key="3">
    <source>
        <dbReference type="ARBA" id="ARBA00004910"/>
    </source>
</evidence>
<feature type="binding site" evidence="14">
    <location>
        <position position="212"/>
    </location>
    <ligand>
        <name>substrate</name>
    </ligand>
</feature>
<feature type="binding site" evidence="15">
    <location>
        <position position="76"/>
    </location>
    <ligand>
        <name>Zn(2+)</name>
        <dbReference type="ChEBI" id="CHEBI:29105"/>
        <note>catalytic</note>
    </ligand>
</feature>
<keyword evidence="10 12" id="KW-0560">Oxidoreductase</keyword>
<keyword evidence="7 12" id="KW-0479">Metal-binding</keyword>
<evidence type="ECO:0000256" key="1">
    <source>
        <dbReference type="ARBA" id="ARBA00002151"/>
    </source>
</evidence>
<feature type="binding site" evidence="14">
    <location>
        <position position="224"/>
    </location>
    <ligand>
        <name>NADP(+)</name>
        <dbReference type="ChEBI" id="CHEBI:58349"/>
    </ligand>
</feature>